<dbReference type="InterPro" id="IPR033138">
    <property type="entry name" value="Cu_oxidase_CS"/>
</dbReference>
<evidence type="ECO:0000259" key="20">
    <source>
        <dbReference type="Pfam" id="PF00394"/>
    </source>
</evidence>
<evidence type="ECO:0000256" key="1">
    <source>
        <dbReference type="ARBA" id="ARBA00010609"/>
    </source>
</evidence>
<keyword evidence="3" id="KW-1003">Cell membrane</keyword>
<feature type="chain" id="PRO_5003437256" evidence="19">
    <location>
        <begin position="33"/>
        <end position="647"/>
    </location>
</feature>
<dbReference type="PROSITE" id="PS00079">
    <property type="entry name" value="MULTICOPPER_OXIDASE1"/>
    <property type="match status" value="2"/>
</dbReference>
<gene>
    <name evidence="23" type="ORF">THITE_2123164</name>
</gene>
<dbReference type="PROSITE" id="PS00080">
    <property type="entry name" value="MULTICOPPER_OXIDASE2"/>
    <property type="match status" value="1"/>
</dbReference>
<feature type="domain" description="Plastocyanin-like" evidence="22">
    <location>
        <begin position="41"/>
        <end position="157"/>
    </location>
</feature>
<protein>
    <submittedName>
        <fullName evidence="23">Multicopper like protein</fullName>
    </submittedName>
</protein>
<dbReference type="CDD" id="cd13877">
    <property type="entry name" value="CuRO_2_Fet3p_like"/>
    <property type="match status" value="1"/>
</dbReference>
<feature type="signal peptide" evidence="19">
    <location>
        <begin position="1"/>
        <end position="32"/>
    </location>
</feature>
<evidence type="ECO:0000256" key="15">
    <source>
        <dbReference type="ARBA" id="ARBA00023180"/>
    </source>
</evidence>
<evidence type="ECO:0000259" key="22">
    <source>
        <dbReference type="Pfam" id="PF07732"/>
    </source>
</evidence>
<feature type="domain" description="Plastocyanin-like" evidence="21">
    <location>
        <begin position="374"/>
        <end position="509"/>
    </location>
</feature>
<name>G2RGX8_THETT</name>
<evidence type="ECO:0000256" key="4">
    <source>
        <dbReference type="ARBA" id="ARBA00022496"/>
    </source>
</evidence>
<evidence type="ECO:0000313" key="24">
    <source>
        <dbReference type="Proteomes" id="UP000008181"/>
    </source>
</evidence>
<dbReference type="GeneID" id="11522066"/>
<dbReference type="InterPro" id="IPR045087">
    <property type="entry name" value="Cu-oxidase_fam"/>
</dbReference>
<dbReference type="CDD" id="cd13851">
    <property type="entry name" value="CuRO_1_Fet3p"/>
    <property type="match status" value="1"/>
</dbReference>
<dbReference type="CDD" id="cd13899">
    <property type="entry name" value="CuRO_3_Fet3p"/>
    <property type="match status" value="1"/>
</dbReference>
<evidence type="ECO:0000256" key="14">
    <source>
        <dbReference type="ARBA" id="ARBA00023136"/>
    </source>
</evidence>
<feature type="compositionally biased region" description="Low complexity" evidence="17">
    <location>
        <begin position="603"/>
        <end position="613"/>
    </location>
</feature>
<dbReference type="GO" id="GO:0010106">
    <property type="term" value="P:cellular response to iron ion starvation"/>
    <property type="evidence" value="ECO:0007669"/>
    <property type="project" value="TreeGrafter"/>
</dbReference>
<dbReference type="RefSeq" id="XP_003657443.1">
    <property type="nucleotide sequence ID" value="XM_003657395.1"/>
</dbReference>
<keyword evidence="15" id="KW-0325">Glycoprotein</keyword>
<evidence type="ECO:0000256" key="12">
    <source>
        <dbReference type="ARBA" id="ARBA00023008"/>
    </source>
</evidence>
<feature type="domain" description="Plastocyanin-like" evidence="20">
    <location>
        <begin position="167"/>
        <end position="313"/>
    </location>
</feature>
<evidence type="ECO:0000256" key="6">
    <source>
        <dbReference type="ARBA" id="ARBA00022723"/>
    </source>
</evidence>
<dbReference type="AlphaFoldDB" id="G2RGX8"/>
<feature type="compositionally biased region" description="Gly residues" evidence="17">
    <location>
        <begin position="614"/>
        <end position="638"/>
    </location>
</feature>
<evidence type="ECO:0000256" key="19">
    <source>
        <dbReference type="SAM" id="SignalP"/>
    </source>
</evidence>
<evidence type="ECO:0000256" key="17">
    <source>
        <dbReference type="SAM" id="MobiDB-lite"/>
    </source>
</evidence>
<organism evidence="23 24">
    <name type="scientific">Thermothielavioides terrestris (strain ATCC 38088 / NRRL 8126)</name>
    <name type="common">Thielavia terrestris</name>
    <dbReference type="NCBI Taxonomy" id="578455"/>
    <lineage>
        <taxon>Eukaryota</taxon>
        <taxon>Fungi</taxon>
        <taxon>Dikarya</taxon>
        <taxon>Ascomycota</taxon>
        <taxon>Pezizomycotina</taxon>
        <taxon>Sordariomycetes</taxon>
        <taxon>Sordariomycetidae</taxon>
        <taxon>Sordariales</taxon>
        <taxon>Chaetomiaceae</taxon>
        <taxon>Thermothielavioides</taxon>
        <taxon>Thermothielavioides terrestris</taxon>
    </lineage>
</organism>
<dbReference type="GO" id="GO:0033573">
    <property type="term" value="C:high-affinity iron permease complex"/>
    <property type="evidence" value="ECO:0007669"/>
    <property type="project" value="TreeGrafter"/>
</dbReference>
<dbReference type="FunFam" id="2.60.40.420:FF:000025">
    <property type="entry name" value="FET5p Multicopper oxidase"/>
    <property type="match status" value="1"/>
</dbReference>
<comment type="similarity">
    <text evidence="1">Belongs to the multicopper oxidase family.</text>
</comment>
<evidence type="ECO:0000256" key="3">
    <source>
        <dbReference type="ARBA" id="ARBA00022475"/>
    </source>
</evidence>
<dbReference type="GO" id="GO:0033215">
    <property type="term" value="P:reductive iron assimilation"/>
    <property type="evidence" value="ECO:0007669"/>
    <property type="project" value="TreeGrafter"/>
</dbReference>
<dbReference type="STRING" id="578455.G2RGX8"/>
<dbReference type="Gene3D" id="2.60.40.420">
    <property type="entry name" value="Cupredoxins - blue copper proteins"/>
    <property type="match status" value="3"/>
</dbReference>
<evidence type="ECO:0000256" key="7">
    <source>
        <dbReference type="ARBA" id="ARBA00022729"/>
    </source>
</evidence>
<dbReference type="Pfam" id="PF07732">
    <property type="entry name" value="Cu-oxidase_3"/>
    <property type="match status" value="1"/>
</dbReference>
<dbReference type="InterPro" id="IPR008972">
    <property type="entry name" value="Cupredoxin"/>
</dbReference>
<evidence type="ECO:0000256" key="2">
    <source>
        <dbReference type="ARBA" id="ARBA00022448"/>
    </source>
</evidence>
<evidence type="ECO:0000256" key="11">
    <source>
        <dbReference type="ARBA" id="ARBA00023004"/>
    </source>
</evidence>
<dbReference type="EMBL" id="CP003014">
    <property type="protein sequence ID" value="AEO71107.1"/>
    <property type="molecule type" value="Genomic_DNA"/>
</dbReference>
<keyword evidence="8" id="KW-0677">Repeat</keyword>
<dbReference type="InterPro" id="IPR011706">
    <property type="entry name" value="Cu-oxidase_C"/>
</dbReference>
<dbReference type="PANTHER" id="PTHR11709:SF361">
    <property type="entry name" value="IRON TRANSPORT MULTICOPPER OXIDASE FET3"/>
    <property type="match status" value="1"/>
</dbReference>
<keyword evidence="9 18" id="KW-1133">Transmembrane helix</keyword>
<dbReference type="Pfam" id="PF07731">
    <property type="entry name" value="Cu-oxidase_2"/>
    <property type="match status" value="1"/>
</dbReference>
<sequence>MAWRTANGAASPGRLGLVWLLCLLWHGLLASAATVTYDFNITWLTANPDGMADRPTIGINGQWPIPTIRVNVGDRLVVNVLNSLGNESASLHFHGLFMRNATHMDGPAGVTQCPIPPGSRFTYNFTVDQPGTYWYHSHIRGQYPDGLRGPLIVHDPDSPFRDKYDEELVMTVSDWYHDPMPGLLSQFLNKANPTGAEPVPNSALLNDTQNLTVSVQPGKTYLFRMINIGAFAGQYVWFEGHNMTILEVDGVYTHPAEASMIYLAAAQRCSFLITAKNDTSENFPIVASMDTDLFDKIPDGLNWNVTGWLVYDSAKPLPDPAVVYDAFEPFDDIGLVPWDNQTLLGEPDQTITLDVIMDNLGDGANYAFFNDITYVSPKVPTLYTALSAGDLATNSAVYGTYTHPLVLEKDQVVEILINNLDSGKHPFHLHGHEFQVIWRSDDDAGTFADSNVTADAFPAIPMKRDTVVVRPNGNMVLRFKSNNPGIWLFHCHIEWHVASGLMATIVEAPLDLQKTIALPSDHLAACAAAGVPTAGNAAGNTVNFLDLTGQNAPPPPLPAGFTPRGIVALVFSCVSGILGVAVVSWYGFAGQAGGQGAAPAVLARQGEKQQQQLGGDGQGTVGAAGSGSGADAGVGQAAGGRRSGEAN</sequence>
<evidence type="ECO:0000256" key="9">
    <source>
        <dbReference type="ARBA" id="ARBA00022989"/>
    </source>
</evidence>
<proteinExistence type="inferred from homology"/>
<dbReference type="InterPro" id="IPR011707">
    <property type="entry name" value="Cu-oxidase-like_N"/>
</dbReference>
<dbReference type="Pfam" id="PF00394">
    <property type="entry name" value="Cu-oxidase"/>
    <property type="match status" value="1"/>
</dbReference>
<evidence type="ECO:0000256" key="5">
    <source>
        <dbReference type="ARBA" id="ARBA00022692"/>
    </source>
</evidence>
<dbReference type="KEGG" id="ttt:THITE_2123164"/>
<dbReference type="Proteomes" id="UP000008181">
    <property type="component" value="Chromosome 6"/>
</dbReference>
<dbReference type="OrthoDB" id="2121828at2759"/>
<dbReference type="eggNOG" id="KOG1263">
    <property type="taxonomic scope" value="Eukaryota"/>
</dbReference>
<keyword evidence="5 18" id="KW-0812">Transmembrane</keyword>
<evidence type="ECO:0000259" key="21">
    <source>
        <dbReference type="Pfam" id="PF07731"/>
    </source>
</evidence>
<evidence type="ECO:0000256" key="18">
    <source>
        <dbReference type="SAM" id="Phobius"/>
    </source>
</evidence>
<keyword evidence="4" id="KW-0410">Iron transport</keyword>
<dbReference type="HOGENOM" id="CLU_006504_7_3_1"/>
<feature type="transmembrane region" description="Helical" evidence="18">
    <location>
        <begin position="566"/>
        <end position="588"/>
    </location>
</feature>
<evidence type="ECO:0000256" key="13">
    <source>
        <dbReference type="ARBA" id="ARBA00023065"/>
    </source>
</evidence>
<reference evidence="23 24" key="1">
    <citation type="journal article" date="2011" name="Nat. Biotechnol.">
        <title>Comparative genomic analysis of the thermophilic biomass-degrading fungi Myceliophthora thermophila and Thielavia terrestris.</title>
        <authorList>
            <person name="Berka R.M."/>
            <person name="Grigoriev I.V."/>
            <person name="Otillar R."/>
            <person name="Salamov A."/>
            <person name="Grimwood J."/>
            <person name="Reid I."/>
            <person name="Ishmael N."/>
            <person name="John T."/>
            <person name="Darmond C."/>
            <person name="Moisan M.-C."/>
            <person name="Henrissat B."/>
            <person name="Coutinho P.M."/>
            <person name="Lombard V."/>
            <person name="Natvig D.O."/>
            <person name="Lindquist E."/>
            <person name="Schmutz J."/>
            <person name="Lucas S."/>
            <person name="Harris P."/>
            <person name="Powlowski J."/>
            <person name="Bellemare A."/>
            <person name="Taylor D."/>
            <person name="Butler G."/>
            <person name="de Vries R.P."/>
            <person name="Allijn I.E."/>
            <person name="van den Brink J."/>
            <person name="Ushinsky S."/>
            <person name="Storms R."/>
            <person name="Powell A.J."/>
            <person name="Paulsen I.T."/>
            <person name="Elbourne L.D.H."/>
            <person name="Baker S.E."/>
            <person name="Magnuson J."/>
            <person name="LaBoissiere S."/>
            <person name="Clutterbuck A.J."/>
            <person name="Martinez D."/>
            <person name="Wogulis M."/>
            <person name="de Leon A.L."/>
            <person name="Rey M.W."/>
            <person name="Tsang A."/>
        </authorList>
    </citation>
    <scope>NUCLEOTIDE SEQUENCE [LARGE SCALE GENOMIC DNA]</scope>
    <source>
        <strain evidence="24">ATCC 38088 / NRRL 8126</strain>
    </source>
</reference>
<evidence type="ECO:0000256" key="16">
    <source>
        <dbReference type="ARBA" id="ARBA00037814"/>
    </source>
</evidence>
<keyword evidence="11" id="KW-0408">Iron</keyword>
<dbReference type="FunFam" id="2.60.40.420:FF:000022">
    <property type="entry name" value="FET5p Multicopper oxidase"/>
    <property type="match status" value="1"/>
</dbReference>
<dbReference type="InterPro" id="IPR002355">
    <property type="entry name" value="Cu_oxidase_Cu_BS"/>
</dbReference>
<keyword evidence="14 18" id="KW-0472">Membrane</keyword>
<evidence type="ECO:0000313" key="23">
    <source>
        <dbReference type="EMBL" id="AEO71107.1"/>
    </source>
</evidence>
<dbReference type="SUPFAM" id="SSF49503">
    <property type="entry name" value="Cupredoxins"/>
    <property type="match status" value="3"/>
</dbReference>
<dbReference type="FunFam" id="2.60.40.420:FF:000024">
    <property type="entry name" value="FET5p Multicopper oxidase"/>
    <property type="match status" value="1"/>
</dbReference>
<keyword evidence="24" id="KW-1185">Reference proteome</keyword>
<dbReference type="PANTHER" id="PTHR11709">
    <property type="entry name" value="MULTI-COPPER OXIDASE"/>
    <property type="match status" value="1"/>
</dbReference>
<keyword evidence="10" id="KW-0560">Oxidoreductase</keyword>
<dbReference type="GO" id="GO:0004322">
    <property type="term" value="F:ferroxidase activity"/>
    <property type="evidence" value="ECO:0007669"/>
    <property type="project" value="TreeGrafter"/>
</dbReference>
<feature type="region of interest" description="Disordered" evidence="17">
    <location>
        <begin position="603"/>
        <end position="647"/>
    </location>
</feature>
<keyword evidence="6" id="KW-0479">Metal-binding</keyword>
<evidence type="ECO:0000256" key="8">
    <source>
        <dbReference type="ARBA" id="ARBA00022737"/>
    </source>
</evidence>
<dbReference type="InterPro" id="IPR001117">
    <property type="entry name" value="Cu-oxidase_2nd"/>
</dbReference>
<keyword evidence="7 19" id="KW-0732">Signal</keyword>
<dbReference type="GO" id="GO:0005507">
    <property type="term" value="F:copper ion binding"/>
    <property type="evidence" value="ECO:0007669"/>
    <property type="project" value="InterPro"/>
</dbReference>
<evidence type="ECO:0000256" key="10">
    <source>
        <dbReference type="ARBA" id="ARBA00023002"/>
    </source>
</evidence>
<comment type="subcellular location">
    <subcellularLocation>
        <location evidence="16">Cell membrane</location>
        <topology evidence="16">Single-pass type I membrane protein</topology>
        <orientation evidence="16">Extracellular side</orientation>
    </subcellularLocation>
</comment>
<accession>G2RGX8</accession>
<keyword evidence="2" id="KW-0813">Transport</keyword>
<keyword evidence="13" id="KW-0406">Ion transport</keyword>
<dbReference type="InterPro" id="IPR044130">
    <property type="entry name" value="CuRO_2_Fet3-like"/>
</dbReference>
<keyword evidence="12" id="KW-0186">Copper</keyword>